<dbReference type="AlphaFoldDB" id="A0A6J6I933"/>
<evidence type="ECO:0000313" key="1">
    <source>
        <dbReference type="EMBL" id="CAB4617278.1"/>
    </source>
</evidence>
<dbReference type="EMBL" id="CAEZUV010000116">
    <property type="protein sequence ID" value="CAB4617278.1"/>
    <property type="molecule type" value="Genomic_DNA"/>
</dbReference>
<sequence length="56" mass="5846">MPETFARERSDDAIADVTMTGSVPVSSALRRVISATGKLPSIVASATSKPVVSMRP</sequence>
<proteinExistence type="predicted"/>
<organism evidence="1">
    <name type="scientific">freshwater metagenome</name>
    <dbReference type="NCBI Taxonomy" id="449393"/>
    <lineage>
        <taxon>unclassified sequences</taxon>
        <taxon>metagenomes</taxon>
        <taxon>ecological metagenomes</taxon>
    </lineage>
</organism>
<name>A0A6J6I933_9ZZZZ</name>
<reference evidence="1" key="1">
    <citation type="submission" date="2020-05" db="EMBL/GenBank/DDBJ databases">
        <authorList>
            <person name="Chiriac C."/>
            <person name="Salcher M."/>
            <person name="Ghai R."/>
            <person name="Kavagutti S V."/>
        </authorList>
    </citation>
    <scope>NUCLEOTIDE SEQUENCE</scope>
</reference>
<protein>
    <submittedName>
        <fullName evidence="1">Unannotated protein</fullName>
    </submittedName>
</protein>
<gene>
    <name evidence="1" type="ORF">UFOPK1856_00773</name>
</gene>
<accession>A0A6J6I933</accession>